<dbReference type="EMBL" id="JBHSXL010000003">
    <property type="protein sequence ID" value="MFC6891844.1"/>
    <property type="molecule type" value="Genomic_DNA"/>
</dbReference>
<dbReference type="PROSITE" id="PS50817">
    <property type="entry name" value="INTEIN_N_TER"/>
    <property type="match status" value="1"/>
</dbReference>
<keyword evidence="11 18" id="KW-0342">GTP-binding</keyword>
<evidence type="ECO:0000256" key="17">
    <source>
        <dbReference type="PIRSR" id="PIRSR601233-1"/>
    </source>
</evidence>
<keyword evidence="7" id="KW-0378">Hydrolase</keyword>
<dbReference type="Pfam" id="PF01139">
    <property type="entry name" value="RtcB"/>
    <property type="match status" value="1"/>
</dbReference>
<comment type="subunit">
    <text evidence="2 20">Monomer.</text>
</comment>
<feature type="binding site" evidence="18">
    <location>
        <begin position="708"/>
        <end position="709"/>
    </location>
    <ligand>
        <name>GMP</name>
        <dbReference type="ChEBI" id="CHEBI:58115"/>
    </ligand>
</feature>
<evidence type="ECO:0000256" key="14">
    <source>
        <dbReference type="ARBA" id="ARBA00045316"/>
    </source>
</evidence>
<evidence type="ECO:0000256" key="5">
    <source>
        <dbReference type="ARBA" id="ARBA00022723"/>
    </source>
</evidence>
<dbReference type="SUPFAM" id="SSF103365">
    <property type="entry name" value="Hypothetical protein PH1602"/>
    <property type="match status" value="1"/>
</dbReference>
<evidence type="ECO:0000256" key="15">
    <source>
        <dbReference type="ARBA" id="ARBA00047746"/>
    </source>
</evidence>
<feature type="binding site" evidence="18">
    <location>
        <position position="860"/>
    </location>
    <ligand>
        <name>GMP</name>
        <dbReference type="ChEBI" id="CHEBI:58115"/>
    </ligand>
</feature>
<keyword evidence="6 18" id="KW-0547">Nucleotide-binding</keyword>
<dbReference type="Gene3D" id="2.170.16.10">
    <property type="entry name" value="Hedgehog/Intein (Hint) domain"/>
    <property type="match status" value="1"/>
</dbReference>
<feature type="binding site" evidence="19">
    <location>
        <position position="708"/>
    </location>
    <ligand>
        <name>Mn(2+)</name>
        <dbReference type="ChEBI" id="CHEBI:29035"/>
        <label>2</label>
    </ligand>
</feature>
<reference evidence="23 24" key="1">
    <citation type="journal article" date="2019" name="Int. J. Syst. Evol. Microbiol.">
        <title>The Global Catalogue of Microorganisms (GCM) 10K type strain sequencing project: providing services to taxonomists for standard genome sequencing and annotation.</title>
        <authorList>
            <consortium name="The Broad Institute Genomics Platform"/>
            <consortium name="The Broad Institute Genome Sequencing Center for Infectious Disease"/>
            <person name="Wu L."/>
            <person name="Ma J."/>
        </authorList>
    </citation>
    <scope>NUCLEOTIDE SEQUENCE [LARGE SCALE GENOMIC DNA]</scope>
    <source>
        <strain evidence="23 24">SKJ47</strain>
    </source>
</reference>
<comment type="catalytic activity">
    <reaction evidence="15">
        <text>a 3'-end 3'-phospho-ribonucleotide-RNA + a 5'-end dephospho-ribonucleoside-RNA + GTP = a ribonucleotidyl-ribonucleotide-RNA + GMP + diphosphate</text>
        <dbReference type="Rhea" id="RHEA:68076"/>
        <dbReference type="Rhea" id="RHEA-COMP:10463"/>
        <dbReference type="Rhea" id="RHEA-COMP:13936"/>
        <dbReference type="Rhea" id="RHEA-COMP:17355"/>
        <dbReference type="ChEBI" id="CHEBI:33019"/>
        <dbReference type="ChEBI" id="CHEBI:37565"/>
        <dbReference type="ChEBI" id="CHEBI:58115"/>
        <dbReference type="ChEBI" id="CHEBI:83062"/>
        <dbReference type="ChEBI" id="CHEBI:138284"/>
        <dbReference type="ChEBI" id="CHEBI:173118"/>
        <dbReference type="EC" id="6.5.1.8"/>
    </reaction>
</comment>
<comment type="caution">
    <text evidence="23">The sequence shown here is derived from an EMBL/GenBank/DDBJ whole genome shotgun (WGS) entry which is preliminary data.</text>
</comment>
<feature type="domain" description="DOD-type homing endonuclease" evidence="22">
    <location>
        <begin position="146"/>
        <end position="304"/>
    </location>
</feature>
<evidence type="ECO:0000256" key="12">
    <source>
        <dbReference type="ARBA" id="ARBA00023211"/>
    </source>
</evidence>
<dbReference type="InterPro" id="IPR004042">
    <property type="entry name" value="Intein_endonuc_central"/>
</dbReference>
<feature type="binding site" evidence="19">
    <location>
        <position position="582"/>
    </location>
    <ligand>
        <name>Mn(2+)</name>
        <dbReference type="ChEBI" id="CHEBI:29035"/>
        <label>1</label>
    </ligand>
</feature>
<feature type="binding site" evidence="18">
    <location>
        <begin position="581"/>
        <end position="585"/>
    </location>
    <ligand>
        <name>GMP</name>
        <dbReference type="ChEBI" id="CHEBI:58115"/>
    </ligand>
</feature>
<dbReference type="AlphaFoldDB" id="A0ABD5UVI3"/>
<proteinExistence type="inferred from homology"/>
<dbReference type="GO" id="GO:0004519">
    <property type="term" value="F:endonuclease activity"/>
    <property type="evidence" value="ECO:0007669"/>
    <property type="project" value="UniProtKB-KW"/>
</dbReference>
<keyword evidence="7" id="KW-0255">Endonuclease</keyword>
<organism evidence="23 24">
    <name type="scientific">Halopenitus salinus</name>
    <dbReference type="NCBI Taxonomy" id="1198295"/>
    <lineage>
        <taxon>Archaea</taxon>
        <taxon>Methanobacteriati</taxon>
        <taxon>Methanobacteriota</taxon>
        <taxon>Stenosarchaea group</taxon>
        <taxon>Halobacteria</taxon>
        <taxon>Halobacteriales</taxon>
        <taxon>Haloferacaceae</taxon>
        <taxon>Halopenitus</taxon>
    </lineage>
</organism>
<feature type="binding site" evidence="19">
    <location>
        <position position="613"/>
    </location>
    <ligand>
        <name>Mn(2+)</name>
        <dbReference type="ChEBI" id="CHEBI:29035"/>
        <label>2</label>
    </ligand>
</feature>
<dbReference type="FunFam" id="3.90.1860.10:FF:000001">
    <property type="entry name" value="tRNA-splicing ligase RtcB homolog"/>
    <property type="match status" value="1"/>
</dbReference>
<feature type="compositionally biased region" description="Basic and acidic residues" evidence="21">
    <location>
        <begin position="550"/>
        <end position="571"/>
    </location>
</feature>
<evidence type="ECO:0000256" key="2">
    <source>
        <dbReference type="ARBA" id="ARBA00011245"/>
    </source>
</evidence>
<dbReference type="PANTHER" id="PTHR11118:SF1">
    <property type="entry name" value="RNA-SPLICING LIGASE RTCB HOMOLOG"/>
    <property type="match status" value="1"/>
</dbReference>
<evidence type="ECO:0000256" key="7">
    <source>
        <dbReference type="ARBA" id="ARBA00022759"/>
    </source>
</evidence>
<dbReference type="EC" id="6.5.1.-" evidence="20"/>
<dbReference type="GO" id="GO:0006314">
    <property type="term" value="P:intron homing"/>
    <property type="evidence" value="ECO:0007669"/>
    <property type="project" value="UniProtKB-KW"/>
</dbReference>
<keyword evidence="12 19" id="KW-0464">Manganese</keyword>
<evidence type="ECO:0000256" key="10">
    <source>
        <dbReference type="ARBA" id="ARBA00023000"/>
    </source>
</evidence>
<evidence type="ECO:0000256" key="8">
    <source>
        <dbReference type="ARBA" id="ARBA00022813"/>
    </source>
</evidence>
<evidence type="ECO:0000256" key="16">
    <source>
        <dbReference type="ARBA" id="ARBA00049514"/>
    </source>
</evidence>
<sequence length="861" mass="96256">MPGDTDVLLSFGRRRRIEELQDRFEDEKAVVAADDGPVDSDVRLFTRSKPRTVYELETDTGDTVAATSDHPFRTTDGMSELGDIDVGDEVFVHPFEGLPDETPPEFVVLDESDFADEDPQLVRVLKERDLLPLYSTDEAFHRLLKLAGYHTGDGSFSGSLSWFYGDPEDLEAIQEDIEALGFTPSRIYERERDHEIDGREFTRTEYSVRSNSNAFTQLLVRLGVPEGRKVESDFTVPAYLDRLADWQRALYLSAFFGAEMSAPDTVSRKNFYAPSVSHNRTVEVREAGEQFLRDLMRHLNELGIRTNALEEVERTETTVGETVRFRFGVSSEAENLIRFFTRVGYRYAERKRRDALVAAQYLKHKKRVIDERARIAAEASALADGGVEIGEIKSRFGEVNGRFIERSVYDGRKGRPRPPADFPDFAEFRESITVRANGTIAAEVVSIAERGRREVFDIGVDHDAHNFLANGFVVSNCGVRMVRTSLTYDDVRGREEELVDVLFDRIPSGLGGGGIVEGDRDTVEAVLERGVEWAVEEGYGVPEDLDRCEDEGRRPDARPEYVPKKAKDRGRNQIGSLGSGNHFLEVQRVTDVFRGDVADVYGLRPDQIVVLIHCGSRGLGHQTCSEYLRRIEKRHGDLLEALPDKELAAAPAGSELAHEYYGAMCAAINYAWVNRQLITHRTRKVFGHVFEADPIDDLGMELLYDVAHNIAKRETHVVDGEERDLYVHRKGATRAFPAGREEVPAAYREVGQPVIIPGSMGTGSYVLRGGENSLEVSFGSTAHGAGRLMSRTQAKQEFWGGDVRDDLAEQDHVYVKAQSGATIAEEAPGVYKDVDEVVRVSDELGIGDKVARTFPVCNIKG</sequence>
<dbReference type="Gene3D" id="3.90.1860.10">
    <property type="entry name" value="tRNA-splicing ligase RtcB"/>
    <property type="match status" value="1"/>
</dbReference>
<comment type="catalytic activity">
    <reaction evidence="16">
        <text>a 3'-end 2',3'-cyclophospho-ribonucleotide-RNA + a 5'-end dephospho-ribonucleoside-RNA + GTP + H2O = a ribonucleotidyl-ribonucleotide-RNA + GMP + diphosphate + H(+)</text>
        <dbReference type="Rhea" id="RHEA:68080"/>
        <dbReference type="Rhea" id="RHEA-COMP:10464"/>
        <dbReference type="Rhea" id="RHEA-COMP:13936"/>
        <dbReference type="Rhea" id="RHEA-COMP:17355"/>
        <dbReference type="ChEBI" id="CHEBI:15377"/>
        <dbReference type="ChEBI" id="CHEBI:15378"/>
        <dbReference type="ChEBI" id="CHEBI:33019"/>
        <dbReference type="ChEBI" id="CHEBI:37565"/>
        <dbReference type="ChEBI" id="CHEBI:58115"/>
        <dbReference type="ChEBI" id="CHEBI:83064"/>
        <dbReference type="ChEBI" id="CHEBI:138284"/>
        <dbReference type="ChEBI" id="CHEBI:173118"/>
        <dbReference type="EC" id="6.5.1.8"/>
    </reaction>
</comment>
<evidence type="ECO:0000256" key="9">
    <source>
        <dbReference type="ARBA" id="ARBA00022886"/>
    </source>
</evidence>
<dbReference type="NCBIfam" id="TIGR01443">
    <property type="entry name" value="intein_Cterm"/>
    <property type="match status" value="1"/>
</dbReference>
<dbReference type="GO" id="GO:0046872">
    <property type="term" value="F:metal ion binding"/>
    <property type="evidence" value="ECO:0007669"/>
    <property type="project" value="UniProtKB-UniRule"/>
</dbReference>
<evidence type="ECO:0000256" key="3">
    <source>
        <dbReference type="ARBA" id="ARBA00022598"/>
    </source>
</evidence>
<gene>
    <name evidence="20" type="primary">rtcB</name>
    <name evidence="23" type="ORF">ACFQE9_04335</name>
</gene>
<dbReference type="InterPro" id="IPR003587">
    <property type="entry name" value="Hint_dom_N"/>
</dbReference>
<feature type="binding site" evidence="18">
    <location>
        <position position="764"/>
    </location>
    <ligand>
        <name>GMP</name>
        <dbReference type="ChEBI" id="CHEBI:58115"/>
    </ligand>
</feature>
<dbReference type="GO" id="GO:0170057">
    <property type="term" value="F:RNA ligase (GTP) activity"/>
    <property type="evidence" value="ECO:0007669"/>
    <property type="project" value="UniProtKB-EC"/>
</dbReference>
<dbReference type="InterPro" id="IPR030934">
    <property type="entry name" value="Intein_C"/>
</dbReference>
<keyword evidence="5 19" id="KW-0479">Metal-binding</keyword>
<feature type="binding site" evidence="18">
    <location>
        <begin position="783"/>
        <end position="786"/>
    </location>
    <ligand>
        <name>GMP</name>
        <dbReference type="ChEBI" id="CHEBI:58115"/>
    </ligand>
</feature>
<keyword evidence="8" id="KW-0068">Autocatalytic cleavage</keyword>
<dbReference type="SMART" id="SM00306">
    <property type="entry name" value="HintN"/>
    <property type="match status" value="1"/>
</dbReference>
<dbReference type="NCBIfam" id="TIGR01445">
    <property type="entry name" value="intein_Nterm"/>
    <property type="match status" value="1"/>
</dbReference>
<comment type="similarity">
    <text evidence="1 20">Belongs to the RtcB family.</text>
</comment>
<dbReference type="InterPro" id="IPR003586">
    <property type="entry name" value="Hint_dom_C"/>
</dbReference>
<evidence type="ECO:0000313" key="23">
    <source>
        <dbReference type="EMBL" id="MFC6891844.1"/>
    </source>
</evidence>
<keyword evidence="3 20" id="KW-0436">Ligase</keyword>
<dbReference type="CDD" id="cd00081">
    <property type="entry name" value="Hint"/>
    <property type="match status" value="1"/>
</dbReference>
<dbReference type="InterPro" id="IPR001233">
    <property type="entry name" value="RtcB"/>
</dbReference>
<keyword evidence="4" id="KW-0540">Nuclease</keyword>
<evidence type="ECO:0000256" key="19">
    <source>
        <dbReference type="PIRSR" id="PIRSR601233-3"/>
    </source>
</evidence>
<evidence type="ECO:0000256" key="13">
    <source>
        <dbReference type="ARBA" id="ARBA00033766"/>
    </source>
</evidence>
<keyword evidence="9" id="KW-0404">Intron homing</keyword>
<dbReference type="InterPro" id="IPR036025">
    <property type="entry name" value="RtcB-like_sf"/>
</dbReference>
<dbReference type="InterPro" id="IPR027434">
    <property type="entry name" value="Homing_endonucl"/>
</dbReference>
<evidence type="ECO:0000256" key="6">
    <source>
        <dbReference type="ARBA" id="ARBA00022741"/>
    </source>
</evidence>
<evidence type="ECO:0000256" key="4">
    <source>
        <dbReference type="ARBA" id="ARBA00022722"/>
    </source>
</evidence>
<accession>A0ABD5UVI3</accession>
<feature type="active site" description="GMP-histidine intermediate" evidence="17">
    <location>
        <position position="783"/>
    </location>
</feature>
<evidence type="ECO:0000259" key="22">
    <source>
        <dbReference type="PROSITE" id="PS50819"/>
    </source>
</evidence>
<evidence type="ECO:0000313" key="24">
    <source>
        <dbReference type="Proteomes" id="UP001596296"/>
    </source>
</evidence>
<evidence type="ECO:0000256" key="20">
    <source>
        <dbReference type="RuleBase" id="RU371113"/>
    </source>
</evidence>
<dbReference type="PANTHER" id="PTHR11118">
    <property type="entry name" value="RNA-SPLICING LIGASE RTCB HOMOLOG"/>
    <property type="match status" value="1"/>
</dbReference>
<protein>
    <recommendedName>
        <fullName evidence="13 20">tRNA-splicing ligase RtcB</fullName>
        <ecNumber evidence="20">6.5.1.-</ecNumber>
    </recommendedName>
</protein>
<dbReference type="Proteomes" id="UP001596296">
    <property type="component" value="Unassembled WGS sequence"/>
</dbReference>
<evidence type="ECO:0000256" key="11">
    <source>
        <dbReference type="ARBA" id="ARBA00023134"/>
    </source>
</evidence>
<dbReference type="GO" id="GO:0006388">
    <property type="term" value="P:tRNA splicing, via endonucleolytic cleavage and ligation"/>
    <property type="evidence" value="ECO:0007669"/>
    <property type="project" value="UniProtKB-ARBA"/>
</dbReference>
<dbReference type="InterPro" id="IPR006141">
    <property type="entry name" value="Intein_N"/>
</dbReference>
<dbReference type="PROSITE" id="PS50819">
    <property type="entry name" value="INTEIN_ENDONUCLEASE"/>
    <property type="match status" value="1"/>
</dbReference>
<dbReference type="GO" id="GO:0005525">
    <property type="term" value="F:GTP binding"/>
    <property type="evidence" value="ECO:0007669"/>
    <property type="project" value="UniProtKB-KW"/>
</dbReference>
<dbReference type="SMART" id="SM00305">
    <property type="entry name" value="HintC"/>
    <property type="match status" value="1"/>
</dbReference>
<evidence type="ECO:0000256" key="18">
    <source>
        <dbReference type="PIRSR" id="PIRSR601233-2"/>
    </source>
</evidence>
<dbReference type="Gene3D" id="3.10.28.10">
    <property type="entry name" value="Homing endonucleases"/>
    <property type="match status" value="1"/>
</dbReference>
<feature type="binding site" evidence="18">
    <location>
        <begin position="757"/>
        <end position="760"/>
    </location>
    <ligand>
        <name>GMP</name>
        <dbReference type="ChEBI" id="CHEBI:58115"/>
    </ligand>
</feature>
<dbReference type="PROSITE" id="PS50818">
    <property type="entry name" value="INTEIN_C_TER"/>
    <property type="match status" value="1"/>
</dbReference>
<keyword evidence="10" id="KW-0651">Protein splicing</keyword>
<dbReference type="RefSeq" id="WP_379741338.1">
    <property type="nucleotide sequence ID" value="NZ_JBHSXL010000003.1"/>
</dbReference>
<evidence type="ECO:0000256" key="1">
    <source>
        <dbReference type="ARBA" id="ARBA00008071"/>
    </source>
</evidence>
<comment type="cofactor">
    <cofactor evidence="19 20">
        <name>Mn(2+)</name>
        <dbReference type="ChEBI" id="CHEBI:29035"/>
    </cofactor>
    <text evidence="19 20">Binds 2 manganese ions per subunit.</text>
</comment>
<dbReference type="InterPro" id="IPR036844">
    <property type="entry name" value="Hint_dom_sf"/>
</dbReference>
<comment type="function">
    <text evidence="14">Essential for tRNA splicing and maturation. Acts by directly joining spliced tRNA halves to mature-sized tRNAs. Joins RNA with 2',3'-cyclic-phosphate or 3'-phosphate ends to RNA with 5'-hydroxy ends.</text>
</comment>
<feature type="region of interest" description="Disordered" evidence="21">
    <location>
        <begin position="544"/>
        <end position="574"/>
    </location>
</feature>
<dbReference type="SUPFAM" id="SSF51294">
    <property type="entry name" value="Hedgehog/intein (Hint) domain"/>
    <property type="match status" value="1"/>
</dbReference>
<evidence type="ECO:0000256" key="21">
    <source>
        <dbReference type="SAM" id="MobiDB-lite"/>
    </source>
</evidence>
<name>A0ABD5UVI3_9EURY</name>
<keyword evidence="24" id="KW-1185">Reference proteome</keyword>